<gene>
    <name evidence="2" type="ORF">C8P66_12154</name>
</gene>
<feature type="chain" id="PRO_5015861506" evidence="1">
    <location>
        <begin position="21"/>
        <end position="106"/>
    </location>
</feature>
<sequence>MRRASLLCLAVLLAATPAAAQLSRLVVPGDGGPVIAPRGQPSPRLAARPLPALPPVADGTIFIPAGAATPLAAPAMALLPMIAAAVLGGSLAGSSSGGSGGPVRTR</sequence>
<dbReference type="Proteomes" id="UP000249688">
    <property type="component" value="Unassembled WGS sequence"/>
</dbReference>
<dbReference type="RefSeq" id="WP_111399525.1">
    <property type="nucleotide sequence ID" value="NZ_QKYU01000021.1"/>
</dbReference>
<evidence type="ECO:0000256" key="1">
    <source>
        <dbReference type="SAM" id="SignalP"/>
    </source>
</evidence>
<proteinExistence type="predicted"/>
<reference evidence="2 3" key="1">
    <citation type="submission" date="2018-06" db="EMBL/GenBank/DDBJ databases">
        <title>Genomic Encyclopedia of Archaeal and Bacterial Type Strains, Phase II (KMG-II): from individual species to whole genera.</title>
        <authorList>
            <person name="Goeker M."/>
        </authorList>
    </citation>
    <scope>NUCLEOTIDE SEQUENCE [LARGE SCALE GENOMIC DNA]</scope>
    <source>
        <strain evidence="2 3">DSM 24525</strain>
    </source>
</reference>
<evidence type="ECO:0000313" key="2">
    <source>
        <dbReference type="EMBL" id="PZW41347.1"/>
    </source>
</evidence>
<dbReference type="AlphaFoldDB" id="A0A2W7IPL5"/>
<dbReference type="EMBL" id="QKYU01000021">
    <property type="protein sequence ID" value="PZW41347.1"/>
    <property type="molecule type" value="Genomic_DNA"/>
</dbReference>
<comment type="caution">
    <text evidence="2">The sequence shown here is derived from an EMBL/GenBank/DDBJ whole genome shotgun (WGS) entry which is preliminary data.</text>
</comment>
<protein>
    <submittedName>
        <fullName evidence="2">Uncharacterized protein</fullName>
    </submittedName>
</protein>
<feature type="signal peptide" evidence="1">
    <location>
        <begin position="1"/>
        <end position="20"/>
    </location>
</feature>
<keyword evidence="1" id="KW-0732">Signal</keyword>
<organism evidence="2 3">
    <name type="scientific">Humitalea rosea</name>
    <dbReference type="NCBI Taxonomy" id="990373"/>
    <lineage>
        <taxon>Bacteria</taxon>
        <taxon>Pseudomonadati</taxon>
        <taxon>Pseudomonadota</taxon>
        <taxon>Alphaproteobacteria</taxon>
        <taxon>Acetobacterales</taxon>
        <taxon>Roseomonadaceae</taxon>
        <taxon>Humitalea</taxon>
    </lineage>
</organism>
<name>A0A2W7IPL5_9PROT</name>
<keyword evidence="3" id="KW-1185">Reference proteome</keyword>
<evidence type="ECO:0000313" key="3">
    <source>
        <dbReference type="Proteomes" id="UP000249688"/>
    </source>
</evidence>
<accession>A0A2W7IPL5</accession>